<proteinExistence type="predicted"/>
<reference evidence="1 2" key="1">
    <citation type="submission" date="2022-11" db="EMBL/GenBank/DDBJ databases">
        <title>Study of microbial diversity in lake waters.</title>
        <authorList>
            <person name="Zhang J."/>
        </authorList>
    </citation>
    <scope>NUCLEOTIDE SEQUENCE [LARGE SCALE GENOMIC DNA]</scope>
    <source>
        <strain evidence="1 2">DT12</strain>
    </source>
</reference>
<accession>A0ABT3X4I0</accession>
<name>A0ABT3X4I0_9BACL</name>
<gene>
    <name evidence="1" type="ORF">OS242_11135</name>
</gene>
<protein>
    <submittedName>
        <fullName evidence="1">Uncharacterized protein</fullName>
    </submittedName>
</protein>
<keyword evidence="2" id="KW-1185">Reference proteome</keyword>
<dbReference type="EMBL" id="JAPMLT010000005">
    <property type="protein sequence ID" value="MCX7570516.1"/>
    <property type="molecule type" value="Genomic_DNA"/>
</dbReference>
<dbReference type="Proteomes" id="UP001208017">
    <property type="component" value="Unassembled WGS sequence"/>
</dbReference>
<dbReference type="RefSeq" id="WP_267151768.1">
    <property type="nucleotide sequence ID" value="NZ_JAPMLT010000005.1"/>
</dbReference>
<evidence type="ECO:0000313" key="2">
    <source>
        <dbReference type="Proteomes" id="UP001208017"/>
    </source>
</evidence>
<comment type="caution">
    <text evidence="1">The sequence shown here is derived from an EMBL/GenBank/DDBJ whole genome shotgun (WGS) entry which is preliminary data.</text>
</comment>
<sequence length="44" mass="4814">MGMIASLLFLVSVGLCVWLCAWWSKHVPPVHIHEEAKSLNAPAA</sequence>
<organism evidence="1 2">
    <name type="scientific">Tumebacillus lacus</name>
    <dbReference type="NCBI Taxonomy" id="2995335"/>
    <lineage>
        <taxon>Bacteria</taxon>
        <taxon>Bacillati</taxon>
        <taxon>Bacillota</taxon>
        <taxon>Bacilli</taxon>
        <taxon>Bacillales</taxon>
        <taxon>Alicyclobacillaceae</taxon>
        <taxon>Tumebacillus</taxon>
    </lineage>
</organism>
<evidence type="ECO:0000313" key="1">
    <source>
        <dbReference type="EMBL" id="MCX7570516.1"/>
    </source>
</evidence>